<proteinExistence type="predicted"/>
<dbReference type="Pfam" id="PF07021">
    <property type="entry name" value="MetW"/>
    <property type="match status" value="1"/>
</dbReference>
<dbReference type="InterPro" id="IPR010743">
    <property type="entry name" value="Methionine_synth_MetW"/>
</dbReference>
<dbReference type="EMBL" id="SNZE01000003">
    <property type="protein sequence ID" value="TDR32549.1"/>
    <property type="molecule type" value="Genomic_DNA"/>
</dbReference>
<dbReference type="CDD" id="cd02440">
    <property type="entry name" value="AdoMet_MTases"/>
    <property type="match status" value="1"/>
</dbReference>
<dbReference type="SUPFAM" id="SSF53335">
    <property type="entry name" value="S-adenosyl-L-methionine-dependent methyltransferases"/>
    <property type="match status" value="1"/>
</dbReference>
<evidence type="ECO:0000313" key="1">
    <source>
        <dbReference type="EMBL" id="TDR32549.1"/>
    </source>
</evidence>
<dbReference type="InterPro" id="IPR029063">
    <property type="entry name" value="SAM-dependent_MTases_sf"/>
</dbReference>
<sequence length="216" mass="24217">MSVHTTAIEKELNLADLIAGVERPDFNVISAWVPQGAHVLDLGCGDGSLLHKLRTERDITGYGVELKDSNVQACISKGLNVLQQDLEQGLTWFEDNSFDVAILSLTLQAVHKTEEMLREIVRVGKTAIVSIPNFGYWPHRLSVLKGRMPVSKTLPYQWYNTPNVRVLTIPDFIQLAHDVGTQVLEQVVLRDDKVIRFAPNARGSLAVFKLYKDIQK</sequence>
<dbReference type="Gene3D" id="3.40.50.150">
    <property type="entry name" value="Vaccinia Virus protein VP39"/>
    <property type="match status" value="1"/>
</dbReference>
<comment type="caution">
    <text evidence="1">The sequence shown here is derived from an EMBL/GenBank/DDBJ whole genome shotgun (WGS) entry which is preliminary data.</text>
</comment>
<keyword evidence="2" id="KW-1185">Reference proteome</keyword>
<dbReference type="AlphaFoldDB" id="A0A4R6YAF6"/>
<evidence type="ECO:0000313" key="2">
    <source>
        <dbReference type="Proteomes" id="UP000294480"/>
    </source>
</evidence>
<gene>
    <name evidence="1" type="ORF">DFR44_10362</name>
</gene>
<reference evidence="1 2" key="1">
    <citation type="submission" date="2019-03" db="EMBL/GenBank/DDBJ databases">
        <title>Genomic Encyclopedia of Type Strains, Phase IV (KMG-IV): sequencing the most valuable type-strain genomes for metagenomic binning, comparative biology and taxonomic classification.</title>
        <authorList>
            <person name="Goeker M."/>
        </authorList>
    </citation>
    <scope>NUCLEOTIDE SEQUENCE [LARGE SCALE GENOMIC DNA]</scope>
    <source>
        <strain evidence="1 2">DSM 102852</strain>
    </source>
</reference>
<organism evidence="1 2">
    <name type="scientific">Hydromonas duriensis</name>
    <dbReference type="NCBI Taxonomy" id="1527608"/>
    <lineage>
        <taxon>Bacteria</taxon>
        <taxon>Pseudomonadati</taxon>
        <taxon>Pseudomonadota</taxon>
        <taxon>Betaproteobacteria</taxon>
        <taxon>Burkholderiales</taxon>
        <taxon>Burkholderiaceae</taxon>
        <taxon>Hydromonas</taxon>
    </lineage>
</organism>
<dbReference type="NCBIfam" id="TIGR02081">
    <property type="entry name" value="metW"/>
    <property type="match status" value="1"/>
</dbReference>
<dbReference type="Proteomes" id="UP000294480">
    <property type="component" value="Unassembled WGS sequence"/>
</dbReference>
<accession>A0A4R6YAF6</accession>
<dbReference type="RefSeq" id="WP_133619099.1">
    <property type="nucleotide sequence ID" value="NZ_SNZE01000003.1"/>
</dbReference>
<dbReference type="OrthoDB" id="9792690at2"/>
<name>A0A4R6YAF6_9BURK</name>
<protein>
    <submittedName>
        <fullName evidence="1">Methionine biosynthesis protein MetW</fullName>
    </submittedName>
</protein>